<sequence length="92" mass="10713">MDIAQTSPSRQLVYNYNHDNINYCPNCISLSSQLNLKDSFIIKHQKFSTIKNDLIITQRQLISDLLKEGNYIKEDNEFTSMTENAIKDEIEL</sequence>
<gene>
    <name evidence="1" type="ORF">RPERSI_LOCUS17565</name>
</gene>
<evidence type="ECO:0000313" key="2">
    <source>
        <dbReference type="Proteomes" id="UP000789920"/>
    </source>
</evidence>
<organism evidence="1 2">
    <name type="scientific">Racocetra persica</name>
    <dbReference type="NCBI Taxonomy" id="160502"/>
    <lineage>
        <taxon>Eukaryota</taxon>
        <taxon>Fungi</taxon>
        <taxon>Fungi incertae sedis</taxon>
        <taxon>Mucoromycota</taxon>
        <taxon>Glomeromycotina</taxon>
        <taxon>Glomeromycetes</taxon>
        <taxon>Diversisporales</taxon>
        <taxon>Gigasporaceae</taxon>
        <taxon>Racocetra</taxon>
    </lineage>
</organism>
<dbReference type="Proteomes" id="UP000789920">
    <property type="component" value="Unassembled WGS sequence"/>
</dbReference>
<reference evidence="1" key="1">
    <citation type="submission" date="2021-06" db="EMBL/GenBank/DDBJ databases">
        <authorList>
            <person name="Kallberg Y."/>
            <person name="Tangrot J."/>
            <person name="Rosling A."/>
        </authorList>
    </citation>
    <scope>NUCLEOTIDE SEQUENCE</scope>
    <source>
        <strain evidence="1">MA461A</strain>
    </source>
</reference>
<evidence type="ECO:0000313" key="1">
    <source>
        <dbReference type="EMBL" id="CAG8780914.1"/>
    </source>
</evidence>
<comment type="caution">
    <text evidence="1">The sequence shown here is derived from an EMBL/GenBank/DDBJ whole genome shotgun (WGS) entry which is preliminary data.</text>
</comment>
<accession>A0ACA9R8G3</accession>
<name>A0ACA9R8G3_9GLOM</name>
<feature type="non-terminal residue" evidence="1">
    <location>
        <position position="92"/>
    </location>
</feature>
<keyword evidence="2" id="KW-1185">Reference proteome</keyword>
<proteinExistence type="predicted"/>
<protein>
    <submittedName>
        <fullName evidence="1">32796_t:CDS:1</fullName>
    </submittedName>
</protein>
<dbReference type="EMBL" id="CAJVQC010045199">
    <property type="protein sequence ID" value="CAG8780914.1"/>
    <property type="molecule type" value="Genomic_DNA"/>
</dbReference>